<dbReference type="PIRSF" id="PIRSF017617">
    <property type="entry name" value="Thr_aldolase"/>
    <property type="match status" value="1"/>
</dbReference>
<dbReference type="NCBIfam" id="NF007825">
    <property type="entry name" value="PRK10534.1"/>
    <property type="match status" value="1"/>
</dbReference>
<proteinExistence type="inferred from homology"/>
<keyword evidence="4" id="KW-0663">Pyridoxal phosphate</keyword>
<dbReference type="InterPro" id="IPR015421">
    <property type="entry name" value="PyrdxlP-dep_Trfase_major"/>
</dbReference>
<evidence type="ECO:0000256" key="4">
    <source>
        <dbReference type="ARBA" id="ARBA00022898"/>
    </source>
</evidence>
<dbReference type="GO" id="GO:0016829">
    <property type="term" value="F:lyase activity"/>
    <property type="evidence" value="ECO:0007669"/>
    <property type="project" value="UniProtKB-KW"/>
</dbReference>
<dbReference type="Proteomes" id="UP001165395">
    <property type="component" value="Unassembled WGS sequence"/>
</dbReference>
<keyword evidence="7" id="KW-1185">Reference proteome</keyword>
<comment type="subunit">
    <text evidence="3">Homotetramer.</text>
</comment>
<evidence type="ECO:0000256" key="2">
    <source>
        <dbReference type="ARBA" id="ARBA00006966"/>
    </source>
</evidence>
<evidence type="ECO:0000256" key="3">
    <source>
        <dbReference type="ARBA" id="ARBA00011881"/>
    </source>
</evidence>
<feature type="domain" description="Aromatic amino acid beta-eliminating lyase/threonine aldolase" evidence="5">
    <location>
        <begin position="17"/>
        <end position="297"/>
    </location>
</feature>
<dbReference type="InterPro" id="IPR001597">
    <property type="entry name" value="ArAA_b-elim_lyase/Thr_aldolase"/>
</dbReference>
<dbReference type="RefSeq" id="WP_227180371.1">
    <property type="nucleotide sequence ID" value="NZ_JAJBZT010000004.1"/>
</dbReference>
<dbReference type="NCBIfam" id="NF041359">
    <property type="entry name" value="GntG_guanitoxin"/>
    <property type="match status" value="1"/>
</dbReference>
<evidence type="ECO:0000313" key="7">
    <source>
        <dbReference type="Proteomes" id="UP001165395"/>
    </source>
</evidence>
<evidence type="ECO:0000313" key="6">
    <source>
        <dbReference type="EMBL" id="MCB6183589.1"/>
    </source>
</evidence>
<sequence length="347" mass="37492">MYPSQLQGESGPQIIADFRSDTVTKPTAAIREVMLNAPVGDDVFGDDPSVVHLESFAAEMMGYEAGLFVPSGTQSNLIALMTHCQRGDEYIVGQDAHTYKYEGGGAAVLGSIQPQPLQNQQDGSIAIADLLAAIKPNDFHFAKSKLFTLENTISGKVLPQNYVAEATVVAKSKGLSTHLDGARLFNAAVASGVEAHYLCRGFDSVSICLSKGLGAPVGSLLLGCKAFISQARRYRKMLGGAMRQSGLLAAAGEYVLKHHVERLGEDHYHANRLADGLRSIEQLSVDGPFTNMLFVNVPAECANDFATYLRKEGVLVTGTTRQRWVTHLDVDRSAIDASIRIARKFFE</sequence>
<evidence type="ECO:0000259" key="5">
    <source>
        <dbReference type="Pfam" id="PF01212"/>
    </source>
</evidence>
<dbReference type="InterPro" id="IPR023603">
    <property type="entry name" value="Low_specificity_L-TA-like"/>
</dbReference>
<gene>
    <name evidence="6" type="primary">ltaE</name>
    <name evidence="6" type="ORF">LIN78_08515</name>
</gene>
<organism evidence="6 7">
    <name type="scientific">Leeia speluncae</name>
    <dbReference type="NCBI Taxonomy" id="2884804"/>
    <lineage>
        <taxon>Bacteria</taxon>
        <taxon>Pseudomonadati</taxon>
        <taxon>Pseudomonadota</taxon>
        <taxon>Betaproteobacteria</taxon>
        <taxon>Neisseriales</taxon>
        <taxon>Leeiaceae</taxon>
        <taxon>Leeia</taxon>
    </lineage>
</organism>
<protein>
    <submittedName>
        <fullName evidence="6">Low-specificity L-threonine aldolase</fullName>
        <ecNumber evidence="6">4.1.2.48</ecNumber>
    </submittedName>
</protein>
<keyword evidence="6" id="KW-0456">Lyase</keyword>
<accession>A0ABS8D5X5</accession>
<reference evidence="6" key="1">
    <citation type="submission" date="2021-10" db="EMBL/GenBank/DDBJ databases">
        <title>The complete genome sequence of Leeia sp. TBRC 13508.</title>
        <authorList>
            <person name="Charoenyingcharoen P."/>
            <person name="Yukphan P."/>
        </authorList>
    </citation>
    <scope>NUCLEOTIDE SEQUENCE</scope>
    <source>
        <strain evidence="6">TBRC 13508</strain>
    </source>
</reference>
<evidence type="ECO:0000256" key="1">
    <source>
        <dbReference type="ARBA" id="ARBA00001933"/>
    </source>
</evidence>
<dbReference type="InterPro" id="IPR015424">
    <property type="entry name" value="PyrdxlP-dep_Trfase"/>
</dbReference>
<dbReference type="PANTHER" id="PTHR48097:SF9">
    <property type="entry name" value="L-THREONINE ALDOLASE"/>
    <property type="match status" value="1"/>
</dbReference>
<comment type="cofactor">
    <cofactor evidence="1">
        <name>pyridoxal 5'-phosphate</name>
        <dbReference type="ChEBI" id="CHEBI:597326"/>
    </cofactor>
</comment>
<comment type="caution">
    <text evidence="6">The sequence shown here is derived from an EMBL/GenBank/DDBJ whole genome shotgun (WGS) entry which is preliminary data.</text>
</comment>
<name>A0ABS8D5X5_9NEIS</name>
<dbReference type="SUPFAM" id="SSF53383">
    <property type="entry name" value="PLP-dependent transferases"/>
    <property type="match status" value="1"/>
</dbReference>
<dbReference type="Pfam" id="PF01212">
    <property type="entry name" value="Beta_elim_lyase"/>
    <property type="match status" value="1"/>
</dbReference>
<dbReference type="CDD" id="cd06502">
    <property type="entry name" value="TA_like"/>
    <property type="match status" value="1"/>
</dbReference>
<comment type="similarity">
    <text evidence="2">Belongs to the threonine aldolase family.</text>
</comment>
<dbReference type="EMBL" id="JAJBZT010000004">
    <property type="protein sequence ID" value="MCB6183589.1"/>
    <property type="molecule type" value="Genomic_DNA"/>
</dbReference>
<dbReference type="PANTHER" id="PTHR48097">
    <property type="entry name" value="L-THREONINE ALDOLASE-RELATED"/>
    <property type="match status" value="1"/>
</dbReference>
<dbReference type="EC" id="4.1.2.48" evidence="6"/>
<dbReference type="Gene3D" id="3.40.640.10">
    <property type="entry name" value="Type I PLP-dependent aspartate aminotransferase-like (Major domain)"/>
    <property type="match status" value="1"/>
</dbReference>
<dbReference type="InterPro" id="IPR015422">
    <property type="entry name" value="PyrdxlP-dep_Trfase_small"/>
</dbReference>
<dbReference type="Gene3D" id="3.90.1150.10">
    <property type="entry name" value="Aspartate Aminotransferase, domain 1"/>
    <property type="match status" value="1"/>
</dbReference>